<proteinExistence type="predicted"/>
<dbReference type="EMBL" id="UOEL01000060">
    <property type="protein sequence ID" value="VAW11357.1"/>
    <property type="molecule type" value="Genomic_DNA"/>
</dbReference>
<evidence type="ECO:0000313" key="1">
    <source>
        <dbReference type="EMBL" id="VAW11357.1"/>
    </source>
</evidence>
<dbReference type="PROSITE" id="PS51257">
    <property type="entry name" value="PROKAR_LIPOPROTEIN"/>
    <property type="match status" value="1"/>
</dbReference>
<reference evidence="1" key="1">
    <citation type="submission" date="2018-06" db="EMBL/GenBank/DDBJ databases">
        <authorList>
            <person name="Zhirakovskaya E."/>
        </authorList>
    </citation>
    <scope>NUCLEOTIDE SEQUENCE</scope>
</reference>
<dbReference type="AlphaFoldDB" id="A0A3B0TDC7"/>
<gene>
    <name evidence="1" type="ORF">MNBD_BACTEROID03-1914</name>
</gene>
<accession>A0A3B0TDC7</accession>
<sequence length="171" mass="18833">MKRILLFALLAFFIACDDGDLQIETLDFDGASIQNCTAVSVETANIFFKLNDKEALILELPSGALKNEVSTTEIEFAVSESGPAKITYRIFSDKIAKNYFCDEIPLTEPAVIDEIIAKGGTVLITTTVKEDNKTFEHKIELSSISLVTSDDSRITNLQIDNFGTVTTILEE</sequence>
<evidence type="ECO:0008006" key="2">
    <source>
        <dbReference type="Google" id="ProtNLM"/>
    </source>
</evidence>
<protein>
    <recommendedName>
        <fullName evidence="2">Lipoprotein</fullName>
    </recommendedName>
</protein>
<organism evidence="1">
    <name type="scientific">hydrothermal vent metagenome</name>
    <dbReference type="NCBI Taxonomy" id="652676"/>
    <lineage>
        <taxon>unclassified sequences</taxon>
        <taxon>metagenomes</taxon>
        <taxon>ecological metagenomes</taxon>
    </lineage>
</organism>
<name>A0A3B0TDC7_9ZZZZ</name>